<gene>
    <name evidence="1" type="ORF">UW63_C0013G0019</name>
</gene>
<organism evidence="1 2">
    <name type="scientific">Candidatus Uhrbacteria bacterium GW2011_GWF2_44_350</name>
    <dbReference type="NCBI Taxonomy" id="1619000"/>
    <lineage>
        <taxon>Bacteria</taxon>
        <taxon>Candidatus Uhriibacteriota</taxon>
    </lineage>
</organism>
<feature type="non-terminal residue" evidence="1">
    <location>
        <position position="35"/>
    </location>
</feature>
<name>A0A0G1JJM0_9BACT</name>
<dbReference type="AlphaFoldDB" id="A0A0G1JJM0"/>
<evidence type="ECO:0000313" key="1">
    <source>
        <dbReference type="EMBL" id="KKT71578.1"/>
    </source>
</evidence>
<comment type="caution">
    <text evidence="1">The sequence shown here is derived from an EMBL/GenBank/DDBJ whole genome shotgun (WGS) entry which is preliminary data.</text>
</comment>
<evidence type="ECO:0000313" key="2">
    <source>
        <dbReference type="Proteomes" id="UP000034154"/>
    </source>
</evidence>
<protein>
    <submittedName>
        <fullName evidence="1">Uncharacterized protein</fullName>
    </submittedName>
</protein>
<dbReference type="Proteomes" id="UP000034154">
    <property type="component" value="Unassembled WGS sequence"/>
</dbReference>
<sequence>MARHEDSMKEAERLLCSGDATQATYGRIMREDIWQ</sequence>
<proteinExistence type="predicted"/>
<accession>A0A0G1JJM0</accession>
<dbReference type="EMBL" id="LCJB01000013">
    <property type="protein sequence ID" value="KKT71578.1"/>
    <property type="molecule type" value="Genomic_DNA"/>
</dbReference>
<reference evidence="1 2" key="1">
    <citation type="journal article" date="2015" name="Nature">
        <title>rRNA introns, odd ribosomes, and small enigmatic genomes across a large radiation of phyla.</title>
        <authorList>
            <person name="Brown C.T."/>
            <person name="Hug L.A."/>
            <person name="Thomas B.C."/>
            <person name="Sharon I."/>
            <person name="Castelle C.J."/>
            <person name="Singh A."/>
            <person name="Wilkins M.J."/>
            <person name="Williams K.H."/>
            <person name="Banfield J.F."/>
        </authorList>
    </citation>
    <scope>NUCLEOTIDE SEQUENCE [LARGE SCALE GENOMIC DNA]</scope>
</reference>